<reference evidence="2" key="1">
    <citation type="submission" date="2025-08" db="UniProtKB">
        <authorList>
            <consortium name="Ensembl"/>
        </authorList>
    </citation>
    <scope>IDENTIFICATION</scope>
</reference>
<proteinExistence type="predicted"/>
<dbReference type="Proteomes" id="UP000472277">
    <property type="component" value="Chromosome 12"/>
</dbReference>
<dbReference type="Ensembl" id="ENSSTUT00000014450.1">
    <property type="protein sequence ID" value="ENSSTUP00000013683.1"/>
    <property type="gene ID" value="ENSSTUG00000006352.1"/>
</dbReference>
<organism evidence="2 3">
    <name type="scientific">Salmo trutta</name>
    <name type="common">Brown trout</name>
    <dbReference type="NCBI Taxonomy" id="8032"/>
    <lineage>
        <taxon>Eukaryota</taxon>
        <taxon>Metazoa</taxon>
        <taxon>Chordata</taxon>
        <taxon>Craniata</taxon>
        <taxon>Vertebrata</taxon>
        <taxon>Euteleostomi</taxon>
        <taxon>Actinopterygii</taxon>
        <taxon>Neopterygii</taxon>
        <taxon>Teleostei</taxon>
        <taxon>Protacanthopterygii</taxon>
        <taxon>Salmoniformes</taxon>
        <taxon>Salmonidae</taxon>
        <taxon>Salmoninae</taxon>
        <taxon>Salmo</taxon>
    </lineage>
</organism>
<dbReference type="AlphaFoldDB" id="A0A673WX15"/>
<evidence type="ECO:0000313" key="2">
    <source>
        <dbReference type="Ensembl" id="ENSSTUP00000013683.1"/>
    </source>
</evidence>
<reference evidence="2" key="2">
    <citation type="submission" date="2025-09" db="UniProtKB">
        <authorList>
            <consortium name="Ensembl"/>
        </authorList>
    </citation>
    <scope>IDENTIFICATION</scope>
</reference>
<accession>A0A673WX15</accession>
<name>A0A673WX15_SALTR</name>
<keyword evidence="1" id="KW-0812">Transmembrane</keyword>
<dbReference type="InParanoid" id="A0A673WX15"/>
<evidence type="ECO:0000256" key="1">
    <source>
        <dbReference type="SAM" id="Phobius"/>
    </source>
</evidence>
<sequence length="99" mass="10700">ELRNPPKTIGKPILVQTPHSIFFFNGIQAVVGAVIGGTATAYFVRQEFGAVVKFDVFEPGTVGRGGLATQNIGEIHLFVPERVLDGMSHGKELTFEESD</sequence>
<feature type="transmembrane region" description="Helical" evidence="1">
    <location>
        <begin position="20"/>
        <end position="44"/>
    </location>
</feature>
<keyword evidence="3" id="KW-1185">Reference proteome</keyword>
<keyword evidence="1" id="KW-0472">Membrane</keyword>
<keyword evidence="1" id="KW-1133">Transmembrane helix</keyword>
<protein>
    <submittedName>
        <fullName evidence="2">Uncharacterized protein</fullName>
    </submittedName>
</protein>
<evidence type="ECO:0000313" key="3">
    <source>
        <dbReference type="Proteomes" id="UP000472277"/>
    </source>
</evidence>